<dbReference type="Pfam" id="PF08327">
    <property type="entry name" value="AHSA1"/>
    <property type="match status" value="1"/>
</dbReference>
<comment type="similarity">
    <text evidence="1">Belongs to the AHA1 family.</text>
</comment>
<dbReference type="CDD" id="cd07814">
    <property type="entry name" value="SRPBCC_CalC_Aha1-like"/>
    <property type="match status" value="1"/>
</dbReference>
<evidence type="ECO:0000259" key="2">
    <source>
        <dbReference type="Pfam" id="PF08327"/>
    </source>
</evidence>
<organism evidence="3 4">
    <name type="scientific">Candidatus Kaiserbacteria bacterium RIFCSPHIGHO2_01_FULL_54_36</name>
    <dbReference type="NCBI Taxonomy" id="1798482"/>
    <lineage>
        <taxon>Bacteria</taxon>
        <taxon>Candidatus Kaiseribacteriota</taxon>
    </lineage>
</organism>
<evidence type="ECO:0000313" key="3">
    <source>
        <dbReference type="EMBL" id="OGG49660.1"/>
    </source>
</evidence>
<dbReference type="AlphaFoldDB" id="A0A1F6CKZ1"/>
<dbReference type="STRING" id="1798482.A2763_03190"/>
<dbReference type="EMBL" id="MFKV01000028">
    <property type="protein sequence ID" value="OGG49660.1"/>
    <property type="molecule type" value="Genomic_DNA"/>
</dbReference>
<gene>
    <name evidence="3" type="ORF">A2763_03190</name>
</gene>
<dbReference type="Proteomes" id="UP000178370">
    <property type="component" value="Unassembled WGS sequence"/>
</dbReference>
<comment type="caution">
    <text evidence="3">The sequence shown here is derived from an EMBL/GenBank/DDBJ whole genome shotgun (WGS) entry which is preliminary data.</text>
</comment>
<dbReference type="InterPro" id="IPR023393">
    <property type="entry name" value="START-like_dom_sf"/>
</dbReference>
<sequence>MADATLVIERTFDATPENVFDAWIDPVQVAKWYGPEGFTNDIHEYCATPGGVYRLTMHSPDGEMHPLKGKFITVERPKKLVFTWQWEGDGGAEMNAETVVTVEFKAMGSKTEMTMTHERLAGEKSKQMHEQGWSSSFTKLEKILA</sequence>
<evidence type="ECO:0000313" key="4">
    <source>
        <dbReference type="Proteomes" id="UP000178370"/>
    </source>
</evidence>
<feature type="domain" description="Activator of Hsp90 ATPase homologue 1/2-like C-terminal" evidence="2">
    <location>
        <begin position="13"/>
        <end position="144"/>
    </location>
</feature>
<dbReference type="Gene3D" id="3.30.530.20">
    <property type="match status" value="1"/>
</dbReference>
<proteinExistence type="inferred from homology"/>
<name>A0A1F6CKZ1_9BACT</name>
<evidence type="ECO:0000256" key="1">
    <source>
        <dbReference type="ARBA" id="ARBA00006817"/>
    </source>
</evidence>
<accession>A0A1F6CKZ1</accession>
<dbReference type="InterPro" id="IPR013538">
    <property type="entry name" value="ASHA1/2-like_C"/>
</dbReference>
<protein>
    <recommendedName>
        <fullName evidence="2">Activator of Hsp90 ATPase homologue 1/2-like C-terminal domain-containing protein</fullName>
    </recommendedName>
</protein>
<dbReference type="SUPFAM" id="SSF55961">
    <property type="entry name" value="Bet v1-like"/>
    <property type="match status" value="1"/>
</dbReference>
<reference evidence="3 4" key="1">
    <citation type="journal article" date="2016" name="Nat. Commun.">
        <title>Thousands of microbial genomes shed light on interconnected biogeochemical processes in an aquifer system.</title>
        <authorList>
            <person name="Anantharaman K."/>
            <person name="Brown C.T."/>
            <person name="Hug L.A."/>
            <person name="Sharon I."/>
            <person name="Castelle C.J."/>
            <person name="Probst A.J."/>
            <person name="Thomas B.C."/>
            <person name="Singh A."/>
            <person name="Wilkins M.J."/>
            <person name="Karaoz U."/>
            <person name="Brodie E.L."/>
            <person name="Williams K.H."/>
            <person name="Hubbard S.S."/>
            <person name="Banfield J.F."/>
        </authorList>
    </citation>
    <scope>NUCLEOTIDE SEQUENCE [LARGE SCALE GENOMIC DNA]</scope>
</reference>